<name>A0ABZ0PMW2_9PROT</name>
<organism evidence="2 3">
    <name type="scientific">Sediminicoccus rosea</name>
    <dbReference type="NCBI Taxonomy" id="1225128"/>
    <lineage>
        <taxon>Bacteria</taxon>
        <taxon>Pseudomonadati</taxon>
        <taxon>Pseudomonadota</taxon>
        <taxon>Alphaproteobacteria</taxon>
        <taxon>Acetobacterales</taxon>
        <taxon>Roseomonadaceae</taxon>
        <taxon>Sediminicoccus</taxon>
    </lineage>
</organism>
<dbReference type="EMBL" id="CP137852">
    <property type="protein sequence ID" value="WPB86987.1"/>
    <property type="molecule type" value="Genomic_DNA"/>
</dbReference>
<dbReference type="RefSeq" id="WP_318650944.1">
    <property type="nucleotide sequence ID" value="NZ_CP137852.1"/>
</dbReference>
<evidence type="ECO:0000313" key="3">
    <source>
        <dbReference type="Proteomes" id="UP001305521"/>
    </source>
</evidence>
<gene>
    <name evidence="2" type="ORF">R9Z33_08940</name>
</gene>
<dbReference type="Pfam" id="PF04977">
    <property type="entry name" value="DivIC"/>
    <property type="match status" value="1"/>
</dbReference>
<evidence type="ECO:0000313" key="2">
    <source>
        <dbReference type="EMBL" id="WPB86987.1"/>
    </source>
</evidence>
<dbReference type="Proteomes" id="UP001305521">
    <property type="component" value="Chromosome"/>
</dbReference>
<proteinExistence type="predicted"/>
<evidence type="ECO:0000256" key="1">
    <source>
        <dbReference type="SAM" id="Coils"/>
    </source>
</evidence>
<keyword evidence="3" id="KW-1185">Reference proteome</keyword>
<reference evidence="2 3" key="1">
    <citation type="submission" date="2023-11" db="EMBL/GenBank/DDBJ databases">
        <title>Arctic aerobic anoxygenic photoheterotroph Sediminicoccus rosea KRV36 adapts its photosynthesis to long days of polar summer.</title>
        <authorList>
            <person name="Tomasch J."/>
            <person name="Kopejtka K."/>
            <person name="Bily T."/>
            <person name="Gardiner A.T."/>
            <person name="Gardian Z."/>
            <person name="Shivaramu S."/>
            <person name="Koblizek M."/>
            <person name="Engelhardt F."/>
            <person name="Kaftan D."/>
        </authorList>
    </citation>
    <scope>NUCLEOTIDE SEQUENCE [LARGE SCALE GENOMIC DNA]</scope>
    <source>
        <strain evidence="2 3">R-30</strain>
    </source>
</reference>
<accession>A0ABZ0PMW2</accession>
<feature type="coiled-coil region" evidence="1">
    <location>
        <begin position="48"/>
        <end position="75"/>
    </location>
</feature>
<dbReference type="InterPro" id="IPR007060">
    <property type="entry name" value="FtsL/DivIC"/>
</dbReference>
<keyword evidence="1" id="KW-0175">Coiled coil</keyword>
<protein>
    <submittedName>
        <fullName evidence="2">Septum formation initiator family protein</fullName>
    </submittedName>
</protein>
<sequence>MNFGRWLIRMLKLLAPPVILASIAAFFVWHASHGDRGLIAREQRLAEIAAARTDRDRAIAEREAAERRVNAMRGDQLDRDQLEERARAMLNLTTREEIVIPYPPGQRLF</sequence>